<accession>A0A160PJM1</accession>
<dbReference type="InterPro" id="IPR006233">
    <property type="entry name" value="Cys_b_lyase_bac"/>
</dbReference>
<comment type="cofactor">
    <cofactor evidence="1 7">
        <name>pyridoxal 5'-phosphate</name>
        <dbReference type="ChEBI" id="CHEBI:597326"/>
    </cofactor>
</comment>
<dbReference type="SUPFAM" id="SSF53383">
    <property type="entry name" value="PLP-dependent transferases"/>
    <property type="match status" value="1"/>
</dbReference>
<evidence type="ECO:0000256" key="6">
    <source>
        <dbReference type="PIRSR" id="PIRSR001434-2"/>
    </source>
</evidence>
<organism evidence="8 9">
    <name type="scientific">Methylorubrum populi</name>
    <dbReference type="NCBI Taxonomy" id="223967"/>
    <lineage>
        <taxon>Bacteria</taxon>
        <taxon>Pseudomonadati</taxon>
        <taxon>Pseudomonadota</taxon>
        <taxon>Alphaproteobacteria</taxon>
        <taxon>Hyphomicrobiales</taxon>
        <taxon>Methylobacteriaceae</taxon>
        <taxon>Methylorubrum</taxon>
    </lineage>
</organism>
<keyword evidence="4 8" id="KW-0456">Lyase</keyword>
<dbReference type="InterPro" id="IPR015421">
    <property type="entry name" value="PyrdxlP-dep_Trfase_major"/>
</dbReference>
<evidence type="ECO:0000256" key="5">
    <source>
        <dbReference type="ARBA" id="ARBA00047517"/>
    </source>
</evidence>
<dbReference type="PANTHER" id="PTHR43500:SF1">
    <property type="entry name" value="CYSTATHIONINE BETA-LYASE-RELATED"/>
    <property type="match status" value="1"/>
</dbReference>
<dbReference type="FunFam" id="3.40.640.10:FF:000046">
    <property type="entry name" value="Cystathionine gamma-lyase"/>
    <property type="match status" value="1"/>
</dbReference>
<proteinExistence type="inferred from homology"/>
<evidence type="ECO:0000256" key="4">
    <source>
        <dbReference type="ARBA" id="ARBA00023239"/>
    </source>
</evidence>
<name>A0A160PJM1_9HYPH</name>
<protein>
    <submittedName>
        <fullName evidence="8">Cystathionine beta-lyase</fullName>
    </submittedName>
</protein>
<dbReference type="GO" id="GO:0019346">
    <property type="term" value="P:transsulfuration"/>
    <property type="evidence" value="ECO:0007669"/>
    <property type="project" value="InterPro"/>
</dbReference>
<dbReference type="OrthoDB" id="9790858at2"/>
<reference evidence="8 9" key="1">
    <citation type="journal article" date="2016" name="Genome Announc.">
        <title>Complete Genome Sequence of Methylobacterium populi P-1M, Isolated from Pink-Pigmented Household Biofilm.</title>
        <authorList>
            <person name="Morohoshi T."/>
            <person name="Ikeda T."/>
        </authorList>
    </citation>
    <scope>NUCLEOTIDE SEQUENCE [LARGE SCALE GENOMIC DNA]</scope>
    <source>
        <strain evidence="8 9">P-1M</strain>
    </source>
</reference>
<comment type="catalytic activity">
    <reaction evidence="5">
        <text>L,L-cystathionine + H2O = L-homocysteine + pyruvate + NH4(+)</text>
        <dbReference type="Rhea" id="RHEA:13965"/>
        <dbReference type="ChEBI" id="CHEBI:15361"/>
        <dbReference type="ChEBI" id="CHEBI:15377"/>
        <dbReference type="ChEBI" id="CHEBI:28938"/>
        <dbReference type="ChEBI" id="CHEBI:58161"/>
        <dbReference type="ChEBI" id="CHEBI:58199"/>
    </reaction>
</comment>
<feature type="modified residue" description="N6-(pyridoxal phosphate)lysine" evidence="6">
    <location>
        <position position="211"/>
    </location>
</feature>
<dbReference type="Pfam" id="PF01053">
    <property type="entry name" value="Cys_Met_Meta_PP"/>
    <property type="match status" value="1"/>
</dbReference>
<evidence type="ECO:0000256" key="7">
    <source>
        <dbReference type="RuleBase" id="RU362118"/>
    </source>
</evidence>
<dbReference type="PANTHER" id="PTHR43500">
    <property type="entry name" value="CYSTATHIONINE BETA-LYASE-RELATED"/>
    <property type="match status" value="1"/>
</dbReference>
<dbReference type="GO" id="GO:0047804">
    <property type="term" value="F:cysteine-S-conjugate beta-lyase activity"/>
    <property type="evidence" value="ECO:0007669"/>
    <property type="project" value="InterPro"/>
</dbReference>
<dbReference type="Gene3D" id="3.40.640.10">
    <property type="entry name" value="Type I PLP-dependent aspartate aminotransferase-like (Major domain)"/>
    <property type="match status" value="1"/>
</dbReference>
<dbReference type="GO" id="GO:0019450">
    <property type="term" value="P:L-cysteine catabolic process to pyruvate"/>
    <property type="evidence" value="ECO:0007669"/>
    <property type="project" value="TreeGrafter"/>
</dbReference>
<dbReference type="RefSeq" id="WP_096486993.1">
    <property type="nucleotide sequence ID" value="NZ_AP014809.1"/>
</dbReference>
<gene>
    <name evidence="8" type="ORF">MPPM_4619</name>
</gene>
<comment type="similarity">
    <text evidence="2 7">Belongs to the trans-sulfuration enzymes family.</text>
</comment>
<dbReference type="NCBIfam" id="TIGR01324">
    <property type="entry name" value="cysta_beta_ly_B"/>
    <property type="match status" value="1"/>
</dbReference>
<evidence type="ECO:0000313" key="9">
    <source>
        <dbReference type="Proteomes" id="UP000218288"/>
    </source>
</evidence>
<keyword evidence="3 6" id="KW-0663">Pyridoxal phosphate</keyword>
<dbReference type="Gene3D" id="3.90.1150.10">
    <property type="entry name" value="Aspartate Aminotransferase, domain 1"/>
    <property type="match status" value="1"/>
</dbReference>
<dbReference type="EMBL" id="AP014809">
    <property type="protein sequence ID" value="BAU93224.1"/>
    <property type="molecule type" value="Genomic_DNA"/>
</dbReference>
<dbReference type="GO" id="GO:0030170">
    <property type="term" value="F:pyridoxal phosphate binding"/>
    <property type="evidence" value="ECO:0007669"/>
    <property type="project" value="InterPro"/>
</dbReference>
<dbReference type="PIRSF" id="PIRSF001434">
    <property type="entry name" value="CGS"/>
    <property type="match status" value="1"/>
</dbReference>
<dbReference type="InterPro" id="IPR015422">
    <property type="entry name" value="PyrdxlP-dep_Trfase_small"/>
</dbReference>
<evidence type="ECO:0000313" key="8">
    <source>
        <dbReference type="EMBL" id="BAU93224.1"/>
    </source>
</evidence>
<dbReference type="Proteomes" id="UP000218288">
    <property type="component" value="Chromosome"/>
</dbReference>
<dbReference type="InterPro" id="IPR015424">
    <property type="entry name" value="PyrdxlP-dep_Trfase"/>
</dbReference>
<evidence type="ECO:0000256" key="2">
    <source>
        <dbReference type="ARBA" id="ARBA00009077"/>
    </source>
</evidence>
<evidence type="ECO:0000256" key="3">
    <source>
        <dbReference type="ARBA" id="ARBA00022898"/>
    </source>
</evidence>
<sequence>MSKTPPRDRGRFGADTRLVLAGRDPGAQHGFVNTPIYRGSTVLYPTYDDIKHRRGRYNYGTSGTPTMDALCEAWSEIAGAAGTVLAPSGLSALTLALMTCVSAGDHLLVTDSAYRPTRIFCDGVLKRYGVEVEYFDPVIGAGIAGLMRENTRAVLVEAPGSQTFEMQDVPAIAEAMHARGGTVVMDNTWATPLLFPPHERGVDLAVEAGTKYLSGGSDLLLGLVSANAKHYPALKRTYEHFANCPGPEDIFLGLRGLRTMGLRLREHGARGLAMAEWFQARPEVLRVLHPALPDDPGHAIWKRDFSGASGLFGVILKPVSEEALATFLDGLELFGMGFSWGGFESLVIPFDPTVYRTATRWQPGGPALRFHIGLEDPEDLKADLEAGFARMAGLARG</sequence>
<dbReference type="AlphaFoldDB" id="A0A160PJM1"/>
<evidence type="ECO:0000256" key="1">
    <source>
        <dbReference type="ARBA" id="ARBA00001933"/>
    </source>
</evidence>
<dbReference type="InterPro" id="IPR000277">
    <property type="entry name" value="Cys/Met-Metab_PyrdxlP-dep_enz"/>
</dbReference>